<proteinExistence type="predicted"/>
<dbReference type="PANTHER" id="PTHR30408">
    <property type="entry name" value="TYPE-1 RESTRICTION ENZYME ECOKI SPECIFICITY PROTEIN"/>
    <property type="match status" value="1"/>
</dbReference>
<dbReference type="InterPro" id="IPR044946">
    <property type="entry name" value="Restrct_endonuc_typeI_TRD_sf"/>
</dbReference>
<dbReference type="PANTHER" id="PTHR30408:SF12">
    <property type="entry name" value="TYPE I RESTRICTION ENZYME MJAVIII SPECIFICITY SUBUNIT"/>
    <property type="match status" value="1"/>
</dbReference>
<keyword evidence="3" id="KW-0255">Endonuclease</keyword>
<accession>A0A372FQT6</accession>
<keyword evidence="1" id="KW-0680">Restriction system</keyword>
<evidence type="ECO:0000313" key="4">
    <source>
        <dbReference type="Proteomes" id="UP000262621"/>
    </source>
</evidence>
<sequence>MKAWQGSLAISRFGGIVSPDYLVCRTDPGVHTPYLHYLLRSSQMIGEFKARSKGIRPAQWRLYWEDLADISIKTPSLDEQRRIAKFLDAETARIDRLDAAIRQQVTALSERRLRTLDSVWTANSAALMMRLGYGTQLVTSGSRGWADFVGDSGTLFFRSANLRRDSLQPNLASLAHVKPPPAVEAEVSRSRIRQGDVLVGITGANTGWVALADHSIEGGNVSQHVCLVRPSRGEIDGRWLAYLIASPTVQTQLLGSQYGGTKTQLSLPDVRDIRIPIITIARQREAANRVDEMLRTMDRQRELRKQQLAVLAERRQALITAAVTGQIDVATANARSVAEGVSS</sequence>
<keyword evidence="2" id="KW-0238">DNA-binding</keyword>
<gene>
    <name evidence="3" type="ORF">D0Q02_29770</name>
</gene>
<dbReference type="GO" id="GO:0009307">
    <property type="term" value="P:DNA restriction-modification system"/>
    <property type="evidence" value="ECO:0007669"/>
    <property type="project" value="UniProtKB-KW"/>
</dbReference>
<name>A0A372FQT6_9ACTN</name>
<dbReference type="AlphaFoldDB" id="A0A372FQT6"/>
<dbReference type="CDD" id="cd16961">
    <property type="entry name" value="RMtype1_S_TRD-CR_like"/>
    <property type="match status" value="1"/>
</dbReference>
<evidence type="ECO:0000313" key="3">
    <source>
        <dbReference type="EMBL" id="RFS41013.1"/>
    </source>
</evidence>
<comment type="caution">
    <text evidence="3">The sequence shown here is derived from an EMBL/GenBank/DDBJ whole genome shotgun (WGS) entry which is preliminary data.</text>
</comment>
<dbReference type="InterPro" id="IPR052021">
    <property type="entry name" value="Type-I_RS_S_subunit"/>
</dbReference>
<dbReference type="EMBL" id="QVFU01000087">
    <property type="protein sequence ID" value="RFS41013.1"/>
    <property type="molecule type" value="Genomic_DNA"/>
</dbReference>
<protein>
    <submittedName>
        <fullName evidence="3">Restriction endonuclease subunit S</fullName>
    </submittedName>
</protein>
<dbReference type="Proteomes" id="UP000262621">
    <property type="component" value="Unassembled WGS sequence"/>
</dbReference>
<evidence type="ECO:0000256" key="2">
    <source>
        <dbReference type="ARBA" id="ARBA00023125"/>
    </source>
</evidence>
<keyword evidence="3" id="KW-0378">Hydrolase</keyword>
<keyword evidence="3" id="KW-0540">Nuclease</keyword>
<keyword evidence="4" id="KW-1185">Reference proteome</keyword>
<organism evidence="3 4">
    <name type="scientific">Micromonospora craniellae</name>
    <dbReference type="NCBI Taxonomy" id="2294034"/>
    <lineage>
        <taxon>Bacteria</taxon>
        <taxon>Bacillati</taxon>
        <taxon>Actinomycetota</taxon>
        <taxon>Actinomycetes</taxon>
        <taxon>Micromonosporales</taxon>
        <taxon>Micromonosporaceae</taxon>
        <taxon>Micromonospora</taxon>
    </lineage>
</organism>
<evidence type="ECO:0000256" key="1">
    <source>
        <dbReference type="ARBA" id="ARBA00022747"/>
    </source>
</evidence>
<reference evidence="3 4" key="1">
    <citation type="submission" date="2018-08" db="EMBL/GenBank/DDBJ databases">
        <title>Verrucosispora craniellae sp. nov., isolated from a marine sponge in the South China Sea.</title>
        <authorList>
            <person name="Li L."/>
            <person name="Lin H.W."/>
        </authorList>
    </citation>
    <scope>NUCLEOTIDE SEQUENCE [LARGE SCALE GENOMIC DNA]</scope>
    <source>
        <strain evidence="3 4">LHW63014</strain>
    </source>
</reference>
<dbReference type="SUPFAM" id="SSF116734">
    <property type="entry name" value="DNA methylase specificity domain"/>
    <property type="match status" value="2"/>
</dbReference>
<dbReference type="GO" id="GO:0003677">
    <property type="term" value="F:DNA binding"/>
    <property type="evidence" value="ECO:0007669"/>
    <property type="project" value="UniProtKB-KW"/>
</dbReference>
<dbReference type="GO" id="GO:0004519">
    <property type="term" value="F:endonuclease activity"/>
    <property type="evidence" value="ECO:0007669"/>
    <property type="project" value="UniProtKB-KW"/>
</dbReference>
<dbReference type="Gene3D" id="3.90.220.20">
    <property type="entry name" value="DNA methylase specificity domains"/>
    <property type="match status" value="2"/>
</dbReference>